<keyword evidence="3" id="KW-1185">Reference proteome</keyword>
<protein>
    <submittedName>
        <fullName evidence="2">YceK/YidQ family lipoprotein</fullName>
    </submittedName>
</protein>
<sequence length="80" mass="8798">MKRGTSKKVYKFICFTILWMNLTACGTIINLSKGDYTVYSGVKNDFSAIQNGGFLGVLAVLDLPLSFVFDTLLLPVTLSK</sequence>
<accession>A0A369ZVH7</accession>
<comment type="caution">
    <text evidence="2">The sequence shown here is derived from an EMBL/GenBank/DDBJ whole genome shotgun (WGS) entry which is preliminary data.</text>
</comment>
<feature type="transmembrane region" description="Helical" evidence="1">
    <location>
        <begin position="12"/>
        <end position="32"/>
    </location>
</feature>
<organism evidence="2 3">
    <name type="scientific">Haemophilus paraphrohaemolyticus</name>
    <dbReference type="NCBI Taxonomy" id="736"/>
    <lineage>
        <taxon>Bacteria</taxon>
        <taxon>Pseudomonadati</taxon>
        <taxon>Pseudomonadota</taxon>
        <taxon>Gammaproteobacteria</taxon>
        <taxon>Pasteurellales</taxon>
        <taxon>Pasteurellaceae</taxon>
        <taxon>Haemophilus</taxon>
    </lineage>
</organism>
<dbReference type="Pfam" id="PF07119">
    <property type="entry name" value="DUF1375"/>
    <property type="match status" value="1"/>
</dbReference>
<dbReference type="InterPro" id="IPR010780">
    <property type="entry name" value="DUF1375"/>
</dbReference>
<dbReference type="Proteomes" id="UP000253945">
    <property type="component" value="Unassembled WGS sequence"/>
</dbReference>
<keyword evidence="2" id="KW-0449">Lipoprotein</keyword>
<feature type="transmembrane region" description="Helical" evidence="1">
    <location>
        <begin position="52"/>
        <end position="74"/>
    </location>
</feature>
<evidence type="ECO:0000313" key="3">
    <source>
        <dbReference type="Proteomes" id="UP000253945"/>
    </source>
</evidence>
<reference evidence="2 3" key="1">
    <citation type="submission" date="2018-05" db="EMBL/GenBank/DDBJ databases">
        <title>Draft Genome Sequences for a Diverse set of 7 Haemophilus Species.</title>
        <authorList>
            <person name="Nichols M."/>
            <person name="Topaz N."/>
            <person name="Wang X."/>
            <person name="Wang X."/>
            <person name="Boxrud D."/>
        </authorList>
    </citation>
    <scope>NUCLEOTIDE SEQUENCE [LARGE SCALE GENOMIC DNA]</scope>
    <source>
        <strain evidence="2 3">C2014016342</strain>
    </source>
</reference>
<dbReference type="STRING" id="736.B0184_00915"/>
<gene>
    <name evidence="2" type="ORF">DPV92_01990</name>
</gene>
<keyword evidence="1" id="KW-0812">Transmembrane</keyword>
<name>A0A369ZVH7_9PAST</name>
<keyword evidence="1" id="KW-1133">Transmembrane helix</keyword>
<proteinExistence type="predicted"/>
<evidence type="ECO:0000256" key="1">
    <source>
        <dbReference type="SAM" id="Phobius"/>
    </source>
</evidence>
<dbReference type="RefSeq" id="WP_111353426.1">
    <property type="nucleotide sequence ID" value="NZ_QEQF01000001.1"/>
</dbReference>
<dbReference type="EMBL" id="QEQF01000001">
    <property type="protein sequence ID" value="RDF11962.1"/>
    <property type="molecule type" value="Genomic_DNA"/>
</dbReference>
<dbReference type="AlphaFoldDB" id="A0A369ZVH7"/>
<evidence type="ECO:0000313" key="2">
    <source>
        <dbReference type="EMBL" id="RDF11962.1"/>
    </source>
</evidence>
<keyword evidence="1" id="KW-0472">Membrane</keyword>